<evidence type="ECO:0000256" key="5">
    <source>
        <dbReference type="ARBA" id="ARBA00023125"/>
    </source>
</evidence>
<sequence>MAEFLEDPSVLTKDKLKNELLANNVALPSGEHKKEVYIQLYLKNLTALNTKSSPPPPDPFSSDDELPTPVVSNRSRSGRKAARKTDRPRTEETDVTEITDEDLREQLVKHGVNTGPVVASTRKLYERKLQKVLDEPPSDSPTVTEAVPEITALADTNQNGNTHTDQYSDKEDEEMGAPEPPPVVEKAIRSRGKIPVTTRTSSRRQTKVVEETLASGDQTPTKGSESVVEDILANEFSTPMGISATCRRPIRGAAGRPPKPSEYWLDESLLKRSAQRESRTFSSESVSRGCGDAASEGSGGKAAAACCGGSGGFLCGVLRLLLRLLLLAAVAGAVWYAYTHLDAKRVGTELRGLLDSVVTPLQGAVDHAVAHLGLGAASTADGAGK</sequence>
<gene>
    <name evidence="10" type="primary">tmpob</name>
</gene>
<dbReference type="GO" id="GO:0005635">
    <property type="term" value="C:nuclear envelope"/>
    <property type="evidence" value="ECO:0007669"/>
    <property type="project" value="UniProtKB-ARBA"/>
</dbReference>
<dbReference type="GeneTree" id="ENSGT00940000154098"/>
<keyword evidence="3" id="KW-0597">Phosphoprotein</keyword>
<evidence type="ECO:0000313" key="11">
    <source>
        <dbReference type="Proteomes" id="UP000694546"/>
    </source>
</evidence>
<reference evidence="10" key="2">
    <citation type="submission" date="2025-09" db="UniProtKB">
        <authorList>
            <consortium name="Ensembl"/>
        </authorList>
    </citation>
    <scope>IDENTIFICATION</scope>
</reference>
<feature type="region of interest" description="Disordered" evidence="6">
    <location>
        <begin position="153"/>
        <end position="183"/>
    </location>
</feature>
<dbReference type="PANTHER" id="PTHR12019">
    <property type="entry name" value="LAMINA-ASSOCIATED POLYPEPTIDE THYMOPOIETIN"/>
    <property type="match status" value="1"/>
</dbReference>
<dbReference type="Pfam" id="PF03020">
    <property type="entry name" value="LEM"/>
    <property type="match status" value="1"/>
</dbReference>
<dbReference type="Proteomes" id="UP000694546">
    <property type="component" value="Chromosome 9"/>
</dbReference>
<dbReference type="PROSITE" id="PS50955">
    <property type="entry name" value="LEM_LIKE"/>
    <property type="match status" value="1"/>
</dbReference>
<dbReference type="InterPro" id="IPR011015">
    <property type="entry name" value="LEM/LEM-like_dom_sf"/>
</dbReference>
<feature type="domain" description="LEM" evidence="8">
    <location>
        <begin position="92"/>
        <end position="136"/>
    </location>
</feature>
<name>A0A8C5BE02_GADMO</name>
<evidence type="ECO:0000256" key="3">
    <source>
        <dbReference type="ARBA" id="ARBA00022553"/>
    </source>
</evidence>
<comment type="similarity">
    <text evidence="1">Belongs to the LEM family.</text>
</comment>
<evidence type="ECO:0000256" key="1">
    <source>
        <dbReference type="ARBA" id="ARBA00007744"/>
    </source>
</evidence>
<dbReference type="SMART" id="SM00540">
    <property type="entry name" value="LEM"/>
    <property type="match status" value="1"/>
</dbReference>
<protein>
    <submittedName>
        <fullName evidence="10">Thymopoietin b</fullName>
    </submittedName>
</protein>
<keyword evidence="4" id="KW-0007">Acetylation</keyword>
<feature type="compositionally biased region" description="Polar residues" evidence="6">
    <location>
        <begin position="154"/>
        <end position="165"/>
    </location>
</feature>
<evidence type="ECO:0000313" key="10">
    <source>
        <dbReference type="Ensembl" id="ENSGMOP00000042852.1"/>
    </source>
</evidence>
<dbReference type="PROSITE" id="PS50954">
    <property type="entry name" value="LEM"/>
    <property type="match status" value="1"/>
</dbReference>
<feature type="transmembrane region" description="Helical" evidence="7">
    <location>
        <begin position="320"/>
        <end position="338"/>
    </location>
</feature>
<proteinExistence type="inferred from homology"/>
<evidence type="ECO:0000259" key="9">
    <source>
        <dbReference type="PROSITE" id="PS50955"/>
    </source>
</evidence>
<dbReference type="FunFam" id="1.10.720.40:FF:000001">
    <property type="entry name" value="LEM domain containing 2, isoform CRA_a"/>
    <property type="match status" value="2"/>
</dbReference>
<dbReference type="InterPro" id="IPR003887">
    <property type="entry name" value="LEM_dom"/>
</dbReference>
<evidence type="ECO:0000256" key="4">
    <source>
        <dbReference type="ARBA" id="ARBA00022990"/>
    </source>
</evidence>
<feature type="compositionally biased region" description="Basic and acidic residues" evidence="6">
    <location>
        <begin position="83"/>
        <end position="92"/>
    </location>
</feature>
<keyword evidence="11" id="KW-1185">Reference proteome</keyword>
<keyword evidence="5" id="KW-0238">DNA-binding</keyword>
<accession>A0A8C5BE02</accession>
<dbReference type="PANTHER" id="PTHR12019:SF13">
    <property type="entry name" value="THYMOPOIETIN B"/>
    <property type="match status" value="1"/>
</dbReference>
<evidence type="ECO:0000256" key="2">
    <source>
        <dbReference type="ARBA" id="ARBA00022481"/>
    </source>
</evidence>
<dbReference type="SUPFAM" id="SSF63451">
    <property type="entry name" value="LEM domain"/>
    <property type="match status" value="2"/>
</dbReference>
<feature type="domain" description="LEM-like" evidence="9">
    <location>
        <begin position="5"/>
        <end position="48"/>
    </location>
</feature>
<evidence type="ECO:0000256" key="6">
    <source>
        <dbReference type="SAM" id="MobiDB-lite"/>
    </source>
</evidence>
<dbReference type="OrthoDB" id="10072362at2759"/>
<reference evidence="10" key="1">
    <citation type="submission" date="2025-08" db="UniProtKB">
        <authorList>
            <consortium name="Ensembl"/>
        </authorList>
    </citation>
    <scope>IDENTIFICATION</scope>
</reference>
<dbReference type="Ensembl" id="ENSGMOT00000051200.1">
    <property type="protein sequence ID" value="ENSGMOP00000042852.1"/>
    <property type="gene ID" value="ENSGMOG00000033733.1"/>
</dbReference>
<dbReference type="InterPro" id="IPR051656">
    <property type="entry name" value="LEM_domain"/>
</dbReference>
<feature type="region of interest" description="Disordered" evidence="6">
    <location>
        <begin position="48"/>
        <end position="98"/>
    </location>
</feature>
<keyword evidence="7" id="KW-1133">Transmembrane helix</keyword>
<evidence type="ECO:0000259" key="8">
    <source>
        <dbReference type="PROSITE" id="PS50954"/>
    </source>
</evidence>
<evidence type="ECO:0000256" key="7">
    <source>
        <dbReference type="SAM" id="Phobius"/>
    </source>
</evidence>
<keyword evidence="2" id="KW-0488">Methylation</keyword>
<dbReference type="Pfam" id="PF08198">
    <property type="entry name" value="Thymopoietin"/>
    <property type="match status" value="1"/>
</dbReference>
<dbReference type="OMA" id="VKPSEYW"/>
<dbReference type="AlphaFoldDB" id="A0A8C5BE02"/>
<dbReference type="Gene3D" id="1.10.720.40">
    <property type="match status" value="2"/>
</dbReference>
<dbReference type="InterPro" id="IPR013146">
    <property type="entry name" value="LEM-like_dom"/>
</dbReference>
<keyword evidence="7" id="KW-0812">Transmembrane</keyword>
<organism evidence="10 11">
    <name type="scientific">Gadus morhua</name>
    <name type="common">Atlantic cod</name>
    <dbReference type="NCBI Taxonomy" id="8049"/>
    <lineage>
        <taxon>Eukaryota</taxon>
        <taxon>Metazoa</taxon>
        <taxon>Chordata</taxon>
        <taxon>Craniata</taxon>
        <taxon>Vertebrata</taxon>
        <taxon>Euteleostomi</taxon>
        <taxon>Actinopterygii</taxon>
        <taxon>Neopterygii</taxon>
        <taxon>Teleostei</taxon>
        <taxon>Neoteleostei</taxon>
        <taxon>Acanthomorphata</taxon>
        <taxon>Zeiogadaria</taxon>
        <taxon>Gadariae</taxon>
        <taxon>Gadiformes</taxon>
        <taxon>Gadoidei</taxon>
        <taxon>Gadidae</taxon>
        <taxon>Gadus</taxon>
    </lineage>
</organism>
<dbReference type="CDD" id="cd12935">
    <property type="entry name" value="LEM_like"/>
    <property type="match status" value="1"/>
</dbReference>
<dbReference type="GO" id="GO:0003677">
    <property type="term" value="F:DNA binding"/>
    <property type="evidence" value="ECO:0007669"/>
    <property type="project" value="UniProtKB-KW"/>
</dbReference>
<dbReference type="SMART" id="SM01261">
    <property type="entry name" value="Thymopoietin"/>
    <property type="match status" value="1"/>
</dbReference>
<dbReference type="CDD" id="cd12940">
    <property type="entry name" value="LEM_LAP2_LEMD1"/>
    <property type="match status" value="1"/>
</dbReference>
<keyword evidence="7" id="KW-0472">Membrane</keyword>